<organism evidence="1 2">
    <name type="scientific">Trichoderma cornu-damae</name>
    <dbReference type="NCBI Taxonomy" id="654480"/>
    <lineage>
        <taxon>Eukaryota</taxon>
        <taxon>Fungi</taxon>
        <taxon>Dikarya</taxon>
        <taxon>Ascomycota</taxon>
        <taxon>Pezizomycotina</taxon>
        <taxon>Sordariomycetes</taxon>
        <taxon>Hypocreomycetidae</taxon>
        <taxon>Hypocreales</taxon>
        <taxon>Hypocreaceae</taxon>
        <taxon>Trichoderma</taxon>
    </lineage>
</organism>
<keyword evidence="2" id="KW-1185">Reference proteome</keyword>
<evidence type="ECO:0000313" key="2">
    <source>
        <dbReference type="Proteomes" id="UP000827724"/>
    </source>
</evidence>
<protein>
    <submittedName>
        <fullName evidence="1">Uncharacterized protein</fullName>
    </submittedName>
</protein>
<gene>
    <name evidence="1" type="ORF">Trco_006760</name>
</gene>
<name>A0A9P8QLV7_9HYPO</name>
<proteinExistence type="predicted"/>
<reference evidence="1" key="1">
    <citation type="submission" date="2021-08" db="EMBL/GenBank/DDBJ databases">
        <title>Chromosome-Level Trichoderma cornu-damae using Hi-C Data.</title>
        <authorList>
            <person name="Kim C.S."/>
        </authorList>
    </citation>
    <scope>NUCLEOTIDE SEQUENCE</scope>
    <source>
        <strain evidence="1">KA19-0412C</strain>
    </source>
</reference>
<evidence type="ECO:0000313" key="1">
    <source>
        <dbReference type="EMBL" id="KAH6605053.1"/>
    </source>
</evidence>
<dbReference type="AlphaFoldDB" id="A0A9P8QLV7"/>
<comment type="caution">
    <text evidence="1">The sequence shown here is derived from an EMBL/GenBank/DDBJ whole genome shotgun (WGS) entry which is preliminary data.</text>
</comment>
<sequence>MTAYKPTVEAPKESFIVFARTDCEAKIVPRIKFGPMRVEVGPCGVYSSLKGVILAIELKRWDGVIENVLVSEEPREVTPTALLRHFGKRLDDLAHKDVFLAPFVQLDSLNL</sequence>
<dbReference type="Proteomes" id="UP000827724">
    <property type="component" value="Unassembled WGS sequence"/>
</dbReference>
<dbReference type="EMBL" id="JAIWOZ010000005">
    <property type="protein sequence ID" value="KAH6605053.1"/>
    <property type="molecule type" value="Genomic_DNA"/>
</dbReference>
<accession>A0A9P8QLV7</accession>